<evidence type="ECO:0000256" key="8">
    <source>
        <dbReference type="ARBA" id="ARBA00023242"/>
    </source>
</evidence>
<dbReference type="InParanoid" id="I6ND40"/>
<dbReference type="GO" id="GO:0005634">
    <property type="term" value="C:nucleus"/>
    <property type="evidence" value="ECO:0007669"/>
    <property type="project" value="UniProtKB-SubCell"/>
</dbReference>
<dbReference type="GO" id="GO:0030488">
    <property type="term" value="P:tRNA methylation"/>
    <property type="evidence" value="ECO:0007669"/>
    <property type="project" value="EnsemblFungi"/>
</dbReference>
<evidence type="ECO:0000256" key="6">
    <source>
        <dbReference type="ARBA" id="ARBA00022691"/>
    </source>
</evidence>
<keyword evidence="4 9" id="KW-0489">Methyltransferase</keyword>
<comment type="catalytic activity">
    <reaction evidence="9">
        <text>adenosine(58) in tRNA + S-adenosyl-L-methionine = N(1)-methyladenosine(58) in tRNA + S-adenosyl-L-homocysteine + H(+)</text>
        <dbReference type="Rhea" id="RHEA:43152"/>
        <dbReference type="Rhea" id="RHEA-COMP:10365"/>
        <dbReference type="Rhea" id="RHEA-COMP:10366"/>
        <dbReference type="ChEBI" id="CHEBI:15378"/>
        <dbReference type="ChEBI" id="CHEBI:57856"/>
        <dbReference type="ChEBI" id="CHEBI:59789"/>
        <dbReference type="ChEBI" id="CHEBI:74411"/>
        <dbReference type="ChEBI" id="CHEBI:74491"/>
        <dbReference type="EC" id="2.1.1.220"/>
    </reaction>
</comment>
<dbReference type="SUPFAM" id="SSF53335">
    <property type="entry name" value="S-adenosyl-L-methionine-dependent methyltransferases"/>
    <property type="match status" value="1"/>
</dbReference>
<evidence type="ECO:0000256" key="9">
    <source>
        <dbReference type="PIRNR" id="PIRNR017269"/>
    </source>
</evidence>
<reference evidence="13 14" key="1">
    <citation type="journal article" date="2011" name="G3 (Bethesda)">
        <title>Genome evolution in the Eremothecium clade of the Saccharomyces complex revealed by comparative genomics.</title>
        <authorList>
            <person name="Wendland J."/>
            <person name="Walther A."/>
        </authorList>
    </citation>
    <scope>NUCLEOTIDE SEQUENCE [LARGE SCALE GENOMIC DNA]</scope>
    <source>
        <strain evidence="14">CBS 270.75 / DBVPG 7215 / KCTC 17166 / NRRL Y-17582</strain>
    </source>
</reference>
<dbReference type="Gene3D" id="3.40.50.150">
    <property type="entry name" value="Vaccinia Virus protein VP39"/>
    <property type="match status" value="1"/>
</dbReference>
<dbReference type="InterPro" id="IPR049470">
    <property type="entry name" value="TRM61_C"/>
</dbReference>
<evidence type="ECO:0000313" key="14">
    <source>
        <dbReference type="Proteomes" id="UP000006790"/>
    </source>
</evidence>
<dbReference type="GO" id="GO:0160107">
    <property type="term" value="F:tRNA (adenine(58)-N1)-methyltransferase activity"/>
    <property type="evidence" value="ECO:0007669"/>
    <property type="project" value="UniProtKB-EC"/>
</dbReference>
<organism evidence="13 14">
    <name type="scientific">Eremothecium cymbalariae (strain CBS 270.75 / DBVPG 7215 / KCTC 17166 / NRRL Y-17582)</name>
    <name type="common">Yeast</name>
    <dbReference type="NCBI Taxonomy" id="931890"/>
    <lineage>
        <taxon>Eukaryota</taxon>
        <taxon>Fungi</taxon>
        <taxon>Dikarya</taxon>
        <taxon>Ascomycota</taxon>
        <taxon>Saccharomycotina</taxon>
        <taxon>Saccharomycetes</taxon>
        <taxon>Saccharomycetales</taxon>
        <taxon>Saccharomycetaceae</taxon>
        <taxon>Eremothecium</taxon>
    </lineage>
</organism>
<dbReference type="RefSeq" id="XP_003646799.1">
    <property type="nucleotide sequence ID" value="XM_003646751.1"/>
</dbReference>
<feature type="binding site" evidence="10">
    <location>
        <position position="167"/>
    </location>
    <ligand>
        <name>S-adenosyl-L-methionine</name>
        <dbReference type="ChEBI" id="CHEBI:59789"/>
    </ligand>
</feature>
<proteinExistence type="inferred from homology"/>
<dbReference type="Gene3D" id="3.10.330.20">
    <property type="match status" value="1"/>
</dbReference>
<feature type="domain" description="tRNA (adenine(58)-N(1))-methyltransferase catalytic subunit TRM61 C-terminal" evidence="12">
    <location>
        <begin position="195"/>
        <end position="359"/>
    </location>
</feature>
<gene>
    <name evidence="13" type="ordered locus">Ecym_5213</name>
</gene>
<dbReference type="EMBL" id="CP002501">
    <property type="protein sequence ID" value="AET39982.1"/>
    <property type="molecule type" value="Genomic_DNA"/>
</dbReference>
<dbReference type="OrthoDB" id="1925287at2759"/>
<evidence type="ECO:0000256" key="10">
    <source>
        <dbReference type="PIRSR" id="PIRSR017269-1"/>
    </source>
</evidence>
<evidence type="ECO:0000256" key="2">
    <source>
        <dbReference type="ARBA" id="ARBA00012796"/>
    </source>
</evidence>
<protein>
    <recommendedName>
        <fullName evidence="3 9">tRNA (adenine(58)-N(1))-methyltransferase catalytic subunit TRM61</fullName>
        <ecNumber evidence="2 9">2.1.1.220</ecNumber>
    </recommendedName>
</protein>
<dbReference type="GO" id="GO:0031515">
    <property type="term" value="C:tRNA (m1A) methyltransferase complex"/>
    <property type="evidence" value="ECO:0007669"/>
    <property type="project" value="UniProtKB-UniRule"/>
</dbReference>
<dbReference type="Proteomes" id="UP000006790">
    <property type="component" value="Chromosome 5"/>
</dbReference>
<keyword evidence="6 9" id="KW-0949">S-adenosyl-L-methionine</keyword>
<dbReference type="KEGG" id="erc:Ecym_5213"/>
<evidence type="ECO:0000256" key="1">
    <source>
        <dbReference type="ARBA" id="ARBA00004123"/>
    </source>
</evidence>
<dbReference type="PANTHER" id="PTHR12133:SF2">
    <property type="entry name" value="TRNA (ADENINE(58)-N(1))-METHYLTRANSFERASE CATALYTIC SUBUNIT TRMT61A"/>
    <property type="match status" value="1"/>
</dbReference>
<dbReference type="EC" id="2.1.1.220" evidence="2 9"/>
<dbReference type="InterPro" id="IPR014816">
    <property type="entry name" value="tRNA_MeTrfase_Gcd14"/>
</dbReference>
<comment type="function">
    <text evidence="9">Catalytic subunit of tRNA (adenine-N(1)-)-methyltransferase, which catalyzes the formation of N(1)-methyladenine at position 58 (m1A58) in initiator methionyl-tRNA.</text>
</comment>
<feature type="domain" description="tRNA (adenine(58)-N(1))-methyltransferase catalytic subunit TRM61 C-terminal" evidence="12">
    <location>
        <begin position="69"/>
        <end position="175"/>
    </location>
</feature>
<evidence type="ECO:0000259" key="12">
    <source>
        <dbReference type="Pfam" id="PF08704"/>
    </source>
</evidence>
<comment type="similarity">
    <text evidence="9">Belongs to the class I-like SAM-binding methyltransferase superfamily. TRM61 family.</text>
</comment>
<evidence type="ECO:0000256" key="3">
    <source>
        <dbReference type="ARBA" id="ARBA00015963"/>
    </source>
</evidence>
<dbReference type="OMA" id="RPDHRMI"/>
<comment type="subcellular location">
    <subcellularLocation>
        <location evidence="1 9">Nucleus</location>
    </subcellularLocation>
</comment>
<dbReference type="PIRSF" id="PIRSF017269">
    <property type="entry name" value="GCD14"/>
    <property type="match status" value="1"/>
</dbReference>
<name>I6ND40_ERECY</name>
<dbReference type="HOGENOM" id="CLU_025402_4_0_1"/>
<dbReference type="FunCoup" id="I6ND40">
    <property type="interactions" value="596"/>
</dbReference>
<evidence type="ECO:0000256" key="4">
    <source>
        <dbReference type="ARBA" id="ARBA00022603"/>
    </source>
</evidence>
<dbReference type="eggNOG" id="KOG2915">
    <property type="taxonomic scope" value="Eukaryota"/>
</dbReference>
<accession>I6ND40</accession>
<feature type="binding site" evidence="10">
    <location>
        <position position="205"/>
    </location>
    <ligand>
        <name>S-adenosyl-L-methionine</name>
        <dbReference type="ChEBI" id="CHEBI:59789"/>
    </ligand>
</feature>
<evidence type="ECO:0000256" key="7">
    <source>
        <dbReference type="ARBA" id="ARBA00022694"/>
    </source>
</evidence>
<dbReference type="Pfam" id="PF08704">
    <property type="entry name" value="GCD14"/>
    <property type="match status" value="2"/>
</dbReference>
<evidence type="ECO:0000313" key="13">
    <source>
        <dbReference type="EMBL" id="AET39982.1"/>
    </source>
</evidence>
<dbReference type="GeneID" id="11470709"/>
<evidence type="ECO:0000256" key="5">
    <source>
        <dbReference type="ARBA" id="ARBA00022679"/>
    </source>
</evidence>
<dbReference type="PANTHER" id="PTHR12133">
    <property type="entry name" value="TRNA (ADENINE(58)-N(1))-METHYLTRANSFERASE"/>
    <property type="match status" value="1"/>
</dbReference>
<dbReference type="AlphaFoldDB" id="I6ND40"/>
<keyword evidence="7 9" id="KW-0819">tRNA processing</keyword>
<feature type="compositionally biased region" description="Polar residues" evidence="11">
    <location>
        <begin position="397"/>
        <end position="416"/>
    </location>
</feature>
<dbReference type="STRING" id="931890.I6ND40"/>
<feature type="region of interest" description="Disordered" evidence="11">
    <location>
        <begin position="386"/>
        <end position="416"/>
    </location>
</feature>
<dbReference type="FunFam" id="3.10.330.20:FF:000002">
    <property type="entry name" value="tRNA (adenine(58)-N(1))-methyltransferase catalytic subunit TRMT61A"/>
    <property type="match status" value="1"/>
</dbReference>
<dbReference type="PROSITE" id="PS51620">
    <property type="entry name" value="SAM_TRM61"/>
    <property type="match status" value="1"/>
</dbReference>
<keyword evidence="5 9" id="KW-0808">Transferase</keyword>
<dbReference type="InterPro" id="IPR029063">
    <property type="entry name" value="SAM-dependent_MTases_sf"/>
</dbReference>
<sequence>MWNYNEYKDVIEDGDVVLIWVSRDNVKPIKISSGGVFNTRYGSFKHDEMIGKEYGSQIAVRTKSSKRFGFIHVLQATPELWTQSLPHRTQIVYTPDSSYIMQRLKCGPLSRVIEAGTGSGSFSHAFARSAGRVFSYEFHEVRYEQALKEFQEHGLVVGGNVTVTHRDVCQGGFEIRCGDKTSYEFGKGAEGGELVELRANCIFLDLPAPWDAIPHLGAVIARDERVGMCCFSPCIEQVDKTLEVLEKYGWGDVEMVEIQGRQYESRRQMVRRLDDALERLRDVKKRKQQGVERRKRLCEQLVSGEEIDGDVRPSTLKTGYNPFGKGSRVKEGDGKFEWKQVAKIESEIKSHTSYLTFAFKIVDKTRDEKQAHEVLEEFKDFNPNVKATSKRQEKRQVQQSVSPEISSTKLVKTSQK</sequence>
<evidence type="ECO:0000256" key="11">
    <source>
        <dbReference type="SAM" id="MobiDB-lite"/>
    </source>
</evidence>
<keyword evidence="14" id="KW-1185">Reference proteome</keyword>
<keyword evidence="8 9" id="KW-0539">Nucleus</keyword>
<feature type="binding site" evidence="10">
    <location>
        <position position="137"/>
    </location>
    <ligand>
        <name>S-adenosyl-L-methionine</name>
        <dbReference type="ChEBI" id="CHEBI:59789"/>
    </ligand>
</feature>